<reference evidence="9 10" key="1">
    <citation type="submission" date="2016-10" db="EMBL/GenBank/DDBJ databases">
        <authorList>
            <person name="de Groot N.N."/>
        </authorList>
    </citation>
    <scope>NUCLEOTIDE SEQUENCE [LARGE SCALE GENOMIC DNA]</scope>
    <source>
        <strain evidence="10">DSM 938 / 37b4</strain>
    </source>
</reference>
<name>A0A1G7CS22_RHOCA</name>
<sequence>MIQPLNPALAATFAPPVMEARRWLEGVTFPPGRPLINVSQAAPVDPPPLALRQAIAEAALDNPAAHLYGPVLGNGDLRAEVAAQWSLAYGGAITPAQVAITQGCNQAFCAAIATLAGAGDEVLLPTPWYFNHKMWLDMAGVRAVPLPTGPGLLPDPDHAAARITPATRAIVLVTPNNPGGVEYPAALVRAFADLARRHGLALILDETYRDFDARTGAPHDLFADPDWDEVLIQLYSFSKAYRLTGHRVGAMIASPARLAEVEKFLDTVAICPGQLGQIAALWGMRHLRDWVAGERAEILSRRAAITAGLAALPGWTTLGCGAYFAYVTHPSPLPAPDFAKRLVTEASVLLLPGTMFMPATDPAGARHLRIAFANIDTAGIAELMRRLAALTP</sequence>
<dbReference type="PANTHER" id="PTHR46383:SF1">
    <property type="entry name" value="ASPARTATE AMINOTRANSFERASE"/>
    <property type="match status" value="1"/>
</dbReference>
<dbReference type="RefSeq" id="WP_074552559.1">
    <property type="nucleotide sequence ID" value="NZ_CP119563.1"/>
</dbReference>
<evidence type="ECO:0000256" key="3">
    <source>
        <dbReference type="ARBA" id="ARBA00012753"/>
    </source>
</evidence>
<comment type="similarity">
    <text evidence="2">Belongs to the class-I pyridoxal-phosphate-dependent aminotransferase family.</text>
</comment>
<evidence type="ECO:0000256" key="1">
    <source>
        <dbReference type="ARBA" id="ARBA00001933"/>
    </source>
</evidence>
<evidence type="ECO:0000313" key="9">
    <source>
        <dbReference type="EMBL" id="SDE41560.1"/>
    </source>
</evidence>
<evidence type="ECO:0000256" key="7">
    <source>
        <dbReference type="ARBA" id="ARBA00049185"/>
    </source>
</evidence>
<dbReference type="AlphaFoldDB" id="A0A1G7CS22"/>
<evidence type="ECO:0000256" key="6">
    <source>
        <dbReference type="ARBA" id="ARBA00022898"/>
    </source>
</evidence>
<dbReference type="GO" id="GO:0030170">
    <property type="term" value="F:pyridoxal phosphate binding"/>
    <property type="evidence" value="ECO:0007669"/>
    <property type="project" value="InterPro"/>
</dbReference>
<accession>A0A1G7CS22</accession>
<comment type="cofactor">
    <cofactor evidence="1">
        <name>pyridoxal 5'-phosphate</name>
        <dbReference type="ChEBI" id="CHEBI:597326"/>
    </cofactor>
</comment>
<evidence type="ECO:0000256" key="2">
    <source>
        <dbReference type="ARBA" id="ARBA00007441"/>
    </source>
</evidence>
<evidence type="ECO:0000313" key="10">
    <source>
        <dbReference type="Proteomes" id="UP000183812"/>
    </source>
</evidence>
<keyword evidence="5 9" id="KW-0808">Transferase</keyword>
<evidence type="ECO:0000256" key="4">
    <source>
        <dbReference type="ARBA" id="ARBA00022576"/>
    </source>
</evidence>
<dbReference type="Proteomes" id="UP000183812">
    <property type="component" value="Unassembled WGS sequence"/>
</dbReference>
<dbReference type="EC" id="2.6.1.1" evidence="3"/>
<dbReference type="Pfam" id="PF00155">
    <property type="entry name" value="Aminotran_1_2"/>
    <property type="match status" value="1"/>
</dbReference>
<dbReference type="InterPro" id="IPR015421">
    <property type="entry name" value="PyrdxlP-dep_Trfase_major"/>
</dbReference>
<dbReference type="GO" id="GO:0004069">
    <property type="term" value="F:L-aspartate:2-oxoglutarate aminotransferase activity"/>
    <property type="evidence" value="ECO:0007669"/>
    <property type="project" value="UniProtKB-EC"/>
</dbReference>
<dbReference type="OrthoDB" id="9766084at2"/>
<feature type="domain" description="Aminotransferase class I/classII large" evidence="8">
    <location>
        <begin position="35"/>
        <end position="387"/>
    </location>
</feature>
<dbReference type="SUPFAM" id="SSF53383">
    <property type="entry name" value="PLP-dependent transferases"/>
    <property type="match status" value="1"/>
</dbReference>
<proteinExistence type="inferred from homology"/>
<dbReference type="GO" id="GO:0006520">
    <property type="term" value="P:amino acid metabolic process"/>
    <property type="evidence" value="ECO:0007669"/>
    <property type="project" value="InterPro"/>
</dbReference>
<protein>
    <recommendedName>
        <fullName evidence="3">aspartate transaminase</fullName>
        <ecNumber evidence="3">2.6.1.1</ecNumber>
    </recommendedName>
</protein>
<dbReference type="Gene3D" id="3.40.640.10">
    <property type="entry name" value="Type I PLP-dependent aspartate aminotransferase-like (Major domain)"/>
    <property type="match status" value="1"/>
</dbReference>
<keyword evidence="4 9" id="KW-0032">Aminotransferase</keyword>
<dbReference type="InterPro" id="IPR050596">
    <property type="entry name" value="AspAT/PAT-like"/>
</dbReference>
<evidence type="ECO:0000259" key="8">
    <source>
        <dbReference type="Pfam" id="PF00155"/>
    </source>
</evidence>
<organism evidence="9 10">
    <name type="scientific">Rhodobacter capsulatus</name>
    <name type="common">Rhodopseudomonas capsulata</name>
    <dbReference type="NCBI Taxonomy" id="1061"/>
    <lineage>
        <taxon>Bacteria</taxon>
        <taxon>Pseudomonadati</taxon>
        <taxon>Pseudomonadota</taxon>
        <taxon>Alphaproteobacteria</taxon>
        <taxon>Rhodobacterales</taxon>
        <taxon>Rhodobacter group</taxon>
        <taxon>Rhodobacter</taxon>
    </lineage>
</organism>
<gene>
    <name evidence="9" type="ORF">SAMN04244550_00346</name>
</gene>
<dbReference type="EMBL" id="FNAY01000001">
    <property type="protein sequence ID" value="SDE41560.1"/>
    <property type="molecule type" value="Genomic_DNA"/>
</dbReference>
<evidence type="ECO:0000256" key="5">
    <source>
        <dbReference type="ARBA" id="ARBA00022679"/>
    </source>
</evidence>
<dbReference type="CDD" id="cd00609">
    <property type="entry name" value="AAT_like"/>
    <property type="match status" value="1"/>
</dbReference>
<dbReference type="PANTHER" id="PTHR46383">
    <property type="entry name" value="ASPARTATE AMINOTRANSFERASE"/>
    <property type="match status" value="1"/>
</dbReference>
<dbReference type="NCBIfam" id="NF005732">
    <property type="entry name" value="PRK07550.1"/>
    <property type="match status" value="1"/>
</dbReference>
<comment type="catalytic activity">
    <reaction evidence="7">
        <text>L-aspartate + 2-oxoglutarate = oxaloacetate + L-glutamate</text>
        <dbReference type="Rhea" id="RHEA:21824"/>
        <dbReference type="ChEBI" id="CHEBI:16452"/>
        <dbReference type="ChEBI" id="CHEBI:16810"/>
        <dbReference type="ChEBI" id="CHEBI:29985"/>
        <dbReference type="ChEBI" id="CHEBI:29991"/>
        <dbReference type="EC" id="2.6.1.1"/>
    </reaction>
</comment>
<dbReference type="InterPro" id="IPR004839">
    <property type="entry name" value="Aminotransferase_I/II_large"/>
</dbReference>
<keyword evidence="6" id="KW-0663">Pyridoxal phosphate</keyword>
<dbReference type="InterPro" id="IPR015424">
    <property type="entry name" value="PyrdxlP-dep_Trfase"/>
</dbReference>